<evidence type="ECO:0000313" key="7">
    <source>
        <dbReference type="EMBL" id="KRM04235.1"/>
    </source>
</evidence>
<comment type="subcellular location">
    <subcellularLocation>
        <location evidence="1">Cell envelope</location>
    </subcellularLocation>
</comment>
<dbReference type="PANTHER" id="PTHR30290:SF10">
    <property type="entry name" value="PERIPLASMIC OLIGOPEPTIDE-BINDING PROTEIN-RELATED"/>
    <property type="match status" value="1"/>
</dbReference>
<dbReference type="GO" id="GO:0015833">
    <property type="term" value="P:peptide transport"/>
    <property type="evidence" value="ECO:0007669"/>
    <property type="project" value="UniProtKB-KW"/>
</dbReference>
<evidence type="ECO:0000259" key="6">
    <source>
        <dbReference type="Pfam" id="PF00496"/>
    </source>
</evidence>
<feature type="domain" description="Solute-binding protein family 5" evidence="6">
    <location>
        <begin position="72"/>
        <end position="457"/>
    </location>
</feature>
<protein>
    <submittedName>
        <fullName evidence="7">Peptide binding protein</fullName>
    </submittedName>
</protein>
<dbReference type="InterPro" id="IPR039424">
    <property type="entry name" value="SBP_5"/>
</dbReference>
<keyword evidence="4" id="KW-0732">Signal</keyword>
<dbReference type="Gene3D" id="3.90.76.10">
    <property type="entry name" value="Dipeptide-binding Protein, Domain 1"/>
    <property type="match status" value="1"/>
</dbReference>
<dbReference type="Gene3D" id="3.40.190.10">
    <property type="entry name" value="Periplasmic binding protein-like II"/>
    <property type="match status" value="1"/>
</dbReference>
<dbReference type="Gene3D" id="3.10.105.10">
    <property type="entry name" value="Dipeptide-binding Protein, Domain 3"/>
    <property type="match status" value="1"/>
</dbReference>
<dbReference type="Pfam" id="PF00496">
    <property type="entry name" value="SBP_bac_5"/>
    <property type="match status" value="1"/>
</dbReference>
<dbReference type="FunFam" id="3.10.105.10:FF:000001">
    <property type="entry name" value="Oligopeptide ABC transporter, oligopeptide-binding protein"/>
    <property type="match status" value="1"/>
</dbReference>
<dbReference type="GO" id="GO:0043190">
    <property type="term" value="C:ATP-binding cassette (ABC) transporter complex"/>
    <property type="evidence" value="ECO:0007669"/>
    <property type="project" value="InterPro"/>
</dbReference>
<keyword evidence="3" id="KW-0813">Transport</keyword>
<dbReference type="FunFam" id="3.90.76.10:FF:000001">
    <property type="entry name" value="Oligopeptide ABC transporter substrate-binding protein"/>
    <property type="match status" value="1"/>
</dbReference>
<comment type="caution">
    <text evidence="7">The sequence shown here is derived from an EMBL/GenBank/DDBJ whole genome shotgun (WGS) entry which is preliminary data.</text>
</comment>
<dbReference type="CDD" id="cd08504">
    <property type="entry name" value="PBP2_OppA"/>
    <property type="match status" value="1"/>
</dbReference>
<dbReference type="GO" id="GO:0030288">
    <property type="term" value="C:outer membrane-bounded periplasmic space"/>
    <property type="evidence" value="ECO:0007669"/>
    <property type="project" value="UniProtKB-ARBA"/>
</dbReference>
<keyword evidence="5" id="KW-0571">Peptide transport</keyword>
<sequence length="537" mass="59405">MAAGVVTLAGAALAACGNNSSSSSAGGGKKTLNWMDKTEIEGMDVAKVTDATSFTQLNNTMEGLYRLGKNSKVENALATKTTTSKDGRTWTFTLRKDDKWSNGDPVTAKDFVYSWRRTVTPSTGSQYSYLFSGIENADAIVAGKKKPNTLGIKAVGEDKLVVTLDKRIPYFKLLMGFPLFFPQNQKAVEQYGKSYGTSSKTTVYNGPFVQKGWTGSNLSWKLVKNKNYWDKKNVKLNTINYSVQKTPSTDYNLYQSGKLDAALLGPQASKELKNQKGYTLRKTASTIYLEMNQKKTPFNNENFRKALSLAINRKELANSVGGAAEPADTLSPENMTEVKGKDYTDLVRGTATKQFNTYNKKQAQAYWKKAQKELGKKSVSFSILTYDDDASKKGGEFLQSSIESALKGVNVRVQSIPKKTALDHAGSGDYDVFLMGWTADFSDPISFLDLNTSKNSQNWEKYSDSTYDKLVAESKVTPSETTRWNDLVKAEQRIISTQGVTPLYHPEEAWMVRSTVKGVVYNGAGAPYNFKEAYVEN</sequence>
<reference evidence="7 8" key="1">
    <citation type="journal article" date="2015" name="Genome Announc.">
        <title>Expanding the biotechnology potential of lactobacilli through comparative genomics of 213 strains and associated genera.</title>
        <authorList>
            <person name="Sun Z."/>
            <person name="Harris H.M."/>
            <person name="McCann A."/>
            <person name="Guo C."/>
            <person name="Argimon S."/>
            <person name="Zhang W."/>
            <person name="Yang X."/>
            <person name="Jeffery I.B."/>
            <person name="Cooney J.C."/>
            <person name="Kagawa T.F."/>
            <person name="Liu W."/>
            <person name="Song Y."/>
            <person name="Salvetti E."/>
            <person name="Wrobel A."/>
            <person name="Rasinkangas P."/>
            <person name="Parkhill J."/>
            <person name="Rea M.C."/>
            <person name="O'Sullivan O."/>
            <person name="Ritari J."/>
            <person name="Douillard F.P."/>
            <person name="Paul Ross R."/>
            <person name="Yang R."/>
            <person name="Briner A.E."/>
            <person name="Felis G.E."/>
            <person name="de Vos W.M."/>
            <person name="Barrangou R."/>
            <person name="Klaenhammer T.R."/>
            <person name="Caufield P.W."/>
            <person name="Cui Y."/>
            <person name="Zhang H."/>
            <person name="O'Toole P.W."/>
        </authorList>
    </citation>
    <scope>NUCLEOTIDE SEQUENCE [LARGE SCALE GENOMIC DNA]</scope>
    <source>
        <strain evidence="7 8">DSM 16761</strain>
    </source>
</reference>
<dbReference type="AlphaFoldDB" id="A0A0R1VK56"/>
<organism evidence="7 8">
    <name type="scientific">Lactobacillus kitasatonis DSM 16761 = JCM 1039</name>
    <dbReference type="NCBI Taxonomy" id="1423767"/>
    <lineage>
        <taxon>Bacteria</taxon>
        <taxon>Bacillati</taxon>
        <taxon>Bacillota</taxon>
        <taxon>Bacilli</taxon>
        <taxon>Lactobacillales</taxon>
        <taxon>Lactobacillaceae</taxon>
        <taxon>Lactobacillus</taxon>
    </lineage>
</organism>
<dbReference type="InterPro" id="IPR000914">
    <property type="entry name" value="SBP_5_dom"/>
</dbReference>
<keyword evidence="5" id="KW-0653">Protein transport</keyword>
<dbReference type="InterPro" id="IPR030678">
    <property type="entry name" value="Peptide/Ni-bd"/>
</dbReference>
<proteinExistence type="inferred from homology"/>
<dbReference type="EMBL" id="AZFU01000022">
    <property type="protein sequence ID" value="KRM04235.1"/>
    <property type="molecule type" value="Genomic_DNA"/>
</dbReference>
<dbReference type="GO" id="GO:1904680">
    <property type="term" value="F:peptide transmembrane transporter activity"/>
    <property type="evidence" value="ECO:0007669"/>
    <property type="project" value="TreeGrafter"/>
</dbReference>
<dbReference type="PATRIC" id="fig|1423767.3.peg.1018"/>
<evidence type="ECO:0000256" key="2">
    <source>
        <dbReference type="ARBA" id="ARBA00005695"/>
    </source>
</evidence>
<evidence type="ECO:0000256" key="5">
    <source>
        <dbReference type="ARBA" id="ARBA00022856"/>
    </source>
</evidence>
<evidence type="ECO:0000256" key="3">
    <source>
        <dbReference type="ARBA" id="ARBA00022448"/>
    </source>
</evidence>
<evidence type="ECO:0000256" key="4">
    <source>
        <dbReference type="ARBA" id="ARBA00022729"/>
    </source>
</evidence>
<dbReference type="SUPFAM" id="SSF53850">
    <property type="entry name" value="Periplasmic binding protein-like II"/>
    <property type="match status" value="1"/>
</dbReference>
<dbReference type="Proteomes" id="UP000051307">
    <property type="component" value="Unassembled WGS sequence"/>
</dbReference>
<gene>
    <name evidence="7" type="ORF">FC59_GL000985</name>
</gene>
<dbReference type="eggNOG" id="COG4166">
    <property type="taxonomic scope" value="Bacteria"/>
</dbReference>
<dbReference type="PIRSF" id="PIRSF002741">
    <property type="entry name" value="MppA"/>
    <property type="match status" value="1"/>
</dbReference>
<evidence type="ECO:0000256" key="1">
    <source>
        <dbReference type="ARBA" id="ARBA00004196"/>
    </source>
</evidence>
<name>A0A0R1VK56_9LACO</name>
<comment type="similarity">
    <text evidence="2">Belongs to the bacterial solute-binding protein 5 family.</text>
</comment>
<accession>A0A0R1VK56</accession>
<evidence type="ECO:0000313" key="8">
    <source>
        <dbReference type="Proteomes" id="UP000051307"/>
    </source>
</evidence>
<dbReference type="PANTHER" id="PTHR30290">
    <property type="entry name" value="PERIPLASMIC BINDING COMPONENT OF ABC TRANSPORTER"/>
    <property type="match status" value="1"/>
</dbReference>